<evidence type="ECO:0000256" key="2">
    <source>
        <dbReference type="ARBA" id="ARBA00023015"/>
    </source>
</evidence>
<keyword evidence="3" id="KW-0238">DNA-binding</keyword>
<comment type="similarity">
    <text evidence="1">Belongs to the LysR transcriptional regulatory family.</text>
</comment>
<dbReference type="EMBL" id="DWUU01000049">
    <property type="protein sequence ID" value="HJD43040.1"/>
    <property type="molecule type" value="Genomic_DNA"/>
</dbReference>
<dbReference type="PROSITE" id="PS50931">
    <property type="entry name" value="HTH_LYSR"/>
    <property type="match status" value="1"/>
</dbReference>
<gene>
    <name evidence="6" type="ORF">H9910_08555</name>
</gene>
<dbReference type="PANTHER" id="PTHR30419:SF8">
    <property type="entry name" value="NITROGEN ASSIMILATION TRANSCRIPTIONAL ACTIVATOR-RELATED"/>
    <property type="match status" value="1"/>
</dbReference>
<dbReference type="PANTHER" id="PTHR30419">
    <property type="entry name" value="HTH-TYPE TRANSCRIPTIONAL REGULATOR YBHD"/>
    <property type="match status" value="1"/>
</dbReference>
<feature type="domain" description="HTH lysR-type" evidence="5">
    <location>
        <begin position="1"/>
        <end position="58"/>
    </location>
</feature>
<dbReference type="FunFam" id="1.10.10.10:FF:000001">
    <property type="entry name" value="LysR family transcriptional regulator"/>
    <property type="match status" value="1"/>
</dbReference>
<sequence length="293" mass="33647">MDLRVLRYFLAVAREENMTRAAQILHVTQPTLSRQLKALEEELGKTLFIRHAFRIELTEEGQLLRRRAEDLVDMADKIANEFSAMDDITGGDLYFGLAESYQIRFLAQEIKRFKRKYPNLQYHITSGGTEQVIERLDKGLLDFAVIVETPDYKKYNVLEFPETDKWGAIVPKDHPLASKETVCVDDLIGLPLFVSEQSWNADIPRWAGTKMKDLKAEGFFQLSYNGAIFAGEGLGVLLTLDHLINTGSESDLAFIPFDPPLENKMYLVWKKYQVFSPIAEKFLEEIRNYICPL</sequence>
<comment type="caution">
    <text evidence="6">The sequence shown here is derived from an EMBL/GenBank/DDBJ whole genome shotgun (WGS) entry which is preliminary data.</text>
</comment>
<dbReference type="SUPFAM" id="SSF53850">
    <property type="entry name" value="Periplasmic binding protein-like II"/>
    <property type="match status" value="1"/>
</dbReference>
<dbReference type="Gene3D" id="1.10.10.10">
    <property type="entry name" value="Winged helix-like DNA-binding domain superfamily/Winged helix DNA-binding domain"/>
    <property type="match status" value="1"/>
</dbReference>
<proteinExistence type="inferred from homology"/>
<dbReference type="Pfam" id="PF03466">
    <property type="entry name" value="LysR_substrate"/>
    <property type="match status" value="1"/>
</dbReference>
<dbReference type="GO" id="GO:0005829">
    <property type="term" value="C:cytosol"/>
    <property type="evidence" value="ECO:0007669"/>
    <property type="project" value="TreeGrafter"/>
</dbReference>
<dbReference type="PRINTS" id="PR00039">
    <property type="entry name" value="HTHLYSR"/>
</dbReference>
<dbReference type="InterPro" id="IPR036390">
    <property type="entry name" value="WH_DNA-bd_sf"/>
</dbReference>
<dbReference type="InterPro" id="IPR005119">
    <property type="entry name" value="LysR_subst-bd"/>
</dbReference>
<dbReference type="Proteomes" id="UP000823909">
    <property type="component" value="Unassembled WGS sequence"/>
</dbReference>
<dbReference type="InterPro" id="IPR050950">
    <property type="entry name" value="HTH-type_LysR_regulators"/>
</dbReference>
<name>A0A9D2RDZ4_9FIRM</name>
<reference evidence="6" key="2">
    <citation type="submission" date="2021-04" db="EMBL/GenBank/DDBJ databases">
        <authorList>
            <person name="Gilroy R."/>
        </authorList>
    </citation>
    <scope>NUCLEOTIDE SEQUENCE</scope>
    <source>
        <strain evidence="6">ChiBcec15-3976</strain>
    </source>
</reference>
<keyword evidence="4" id="KW-0804">Transcription</keyword>
<dbReference type="InterPro" id="IPR036388">
    <property type="entry name" value="WH-like_DNA-bd_sf"/>
</dbReference>
<evidence type="ECO:0000256" key="4">
    <source>
        <dbReference type="ARBA" id="ARBA00023163"/>
    </source>
</evidence>
<dbReference type="InterPro" id="IPR000847">
    <property type="entry name" value="LysR_HTH_N"/>
</dbReference>
<evidence type="ECO:0000259" key="5">
    <source>
        <dbReference type="PROSITE" id="PS50931"/>
    </source>
</evidence>
<dbReference type="CDD" id="cd05466">
    <property type="entry name" value="PBP2_LTTR_substrate"/>
    <property type="match status" value="1"/>
</dbReference>
<evidence type="ECO:0000256" key="1">
    <source>
        <dbReference type="ARBA" id="ARBA00009437"/>
    </source>
</evidence>
<accession>A0A9D2RDZ4</accession>
<keyword evidence="2" id="KW-0805">Transcription regulation</keyword>
<protein>
    <submittedName>
        <fullName evidence="6">LysR family transcriptional regulator</fullName>
    </submittedName>
</protein>
<reference evidence="6" key="1">
    <citation type="journal article" date="2021" name="PeerJ">
        <title>Extensive microbial diversity within the chicken gut microbiome revealed by metagenomics and culture.</title>
        <authorList>
            <person name="Gilroy R."/>
            <person name="Ravi A."/>
            <person name="Getino M."/>
            <person name="Pursley I."/>
            <person name="Horton D.L."/>
            <person name="Alikhan N.F."/>
            <person name="Baker D."/>
            <person name="Gharbi K."/>
            <person name="Hall N."/>
            <person name="Watson M."/>
            <person name="Adriaenssens E.M."/>
            <person name="Foster-Nyarko E."/>
            <person name="Jarju S."/>
            <person name="Secka A."/>
            <person name="Antonio M."/>
            <person name="Oren A."/>
            <person name="Chaudhuri R.R."/>
            <person name="La Ragione R."/>
            <person name="Hildebrand F."/>
            <person name="Pallen M.J."/>
        </authorList>
    </citation>
    <scope>NUCLEOTIDE SEQUENCE</scope>
    <source>
        <strain evidence="6">ChiBcec15-3976</strain>
    </source>
</reference>
<organism evidence="6 7">
    <name type="scientific">Candidatus Mediterraneibacter quadrami</name>
    <dbReference type="NCBI Taxonomy" id="2838684"/>
    <lineage>
        <taxon>Bacteria</taxon>
        <taxon>Bacillati</taxon>
        <taxon>Bacillota</taxon>
        <taxon>Clostridia</taxon>
        <taxon>Lachnospirales</taxon>
        <taxon>Lachnospiraceae</taxon>
        <taxon>Mediterraneibacter</taxon>
    </lineage>
</organism>
<evidence type="ECO:0000256" key="3">
    <source>
        <dbReference type="ARBA" id="ARBA00023125"/>
    </source>
</evidence>
<dbReference type="Pfam" id="PF00126">
    <property type="entry name" value="HTH_1"/>
    <property type="match status" value="1"/>
</dbReference>
<dbReference type="GO" id="GO:0003700">
    <property type="term" value="F:DNA-binding transcription factor activity"/>
    <property type="evidence" value="ECO:0007669"/>
    <property type="project" value="InterPro"/>
</dbReference>
<dbReference type="SUPFAM" id="SSF46785">
    <property type="entry name" value="Winged helix' DNA-binding domain"/>
    <property type="match status" value="1"/>
</dbReference>
<evidence type="ECO:0000313" key="6">
    <source>
        <dbReference type="EMBL" id="HJD43040.1"/>
    </source>
</evidence>
<dbReference type="GO" id="GO:0003677">
    <property type="term" value="F:DNA binding"/>
    <property type="evidence" value="ECO:0007669"/>
    <property type="project" value="UniProtKB-KW"/>
</dbReference>
<dbReference type="AlphaFoldDB" id="A0A9D2RDZ4"/>
<dbReference type="Gene3D" id="3.40.190.290">
    <property type="match status" value="1"/>
</dbReference>
<evidence type="ECO:0000313" key="7">
    <source>
        <dbReference type="Proteomes" id="UP000823909"/>
    </source>
</evidence>